<dbReference type="PROSITE" id="PS00839">
    <property type="entry name" value="SUMT_1"/>
    <property type="match status" value="1"/>
</dbReference>
<keyword evidence="3" id="KW-0169">Cobalamin biosynthesis</keyword>
<evidence type="ECO:0000313" key="8">
    <source>
        <dbReference type="EMBL" id="GAA2875043.1"/>
    </source>
</evidence>
<reference evidence="8 9" key="1">
    <citation type="journal article" date="2019" name="Int. J. Syst. Evol. Microbiol.">
        <title>The Global Catalogue of Microorganisms (GCM) 10K type strain sequencing project: providing services to taxonomists for standard genome sequencing and annotation.</title>
        <authorList>
            <consortium name="The Broad Institute Genomics Platform"/>
            <consortium name="The Broad Institute Genome Sequencing Center for Infectious Disease"/>
            <person name="Wu L."/>
            <person name="Ma J."/>
        </authorList>
    </citation>
    <scope>NUCLEOTIDE SEQUENCE [LARGE SCALE GENOMIC DNA]</scope>
    <source>
        <strain evidence="8 9">JCM 6242</strain>
    </source>
</reference>
<dbReference type="NCBIfam" id="TIGR01466">
    <property type="entry name" value="cobJ_cbiH"/>
    <property type="match status" value="1"/>
</dbReference>
<comment type="caution">
    <text evidence="8">The sequence shown here is derived from an EMBL/GenBank/DDBJ whole genome shotgun (WGS) entry which is preliminary data.</text>
</comment>
<protein>
    <submittedName>
        <fullName evidence="8">Precorrin-2 C(20)-methyltransferase</fullName>
    </submittedName>
</protein>
<dbReference type="InterPro" id="IPR006363">
    <property type="entry name" value="Cbl_synth_CobJ/CibH_dom"/>
</dbReference>
<evidence type="ECO:0000256" key="2">
    <source>
        <dbReference type="ARBA" id="ARBA00005879"/>
    </source>
</evidence>
<keyword evidence="5" id="KW-0808">Transferase</keyword>
<dbReference type="InterPro" id="IPR051810">
    <property type="entry name" value="Precorrin_MeTrfase"/>
</dbReference>
<keyword evidence="9" id="KW-1185">Reference proteome</keyword>
<dbReference type="PANTHER" id="PTHR47036">
    <property type="entry name" value="COBALT-FACTOR III C(17)-METHYLTRANSFERASE-RELATED"/>
    <property type="match status" value="1"/>
</dbReference>
<organism evidence="8 9">
    <name type="scientific">Streptosporangium fragile</name>
    <dbReference type="NCBI Taxonomy" id="46186"/>
    <lineage>
        <taxon>Bacteria</taxon>
        <taxon>Bacillati</taxon>
        <taxon>Actinomycetota</taxon>
        <taxon>Actinomycetes</taxon>
        <taxon>Streptosporangiales</taxon>
        <taxon>Streptosporangiaceae</taxon>
        <taxon>Streptosporangium</taxon>
    </lineage>
</organism>
<dbReference type="RefSeq" id="WP_344972694.1">
    <property type="nucleotide sequence ID" value="NZ_BAAAVI010000023.1"/>
</dbReference>
<keyword evidence="4" id="KW-0489">Methyltransferase</keyword>
<dbReference type="InterPro" id="IPR006364">
    <property type="entry name" value="CobI/CbiL/CobIJ_dom"/>
</dbReference>
<keyword evidence="6" id="KW-0949">S-adenosyl-L-methionine</keyword>
<evidence type="ECO:0000259" key="7">
    <source>
        <dbReference type="Pfam" id="PF00590"/>
    </source>
</evidence>
<evidence type="ECO:0000256" key="5">
    <source>
        <dbReference type="ARBA" id="ARBA00022679"/>
    </source>
</evidence>
<dbReference type="NCBIfam" id="NF004647">
    <property type="entry name" value="PRK05990.1"/>
    <property type="match status" value="1"/>
</dbReference>
<sequence>MTGRLWGVGLGPGDPELVTVKAARLIGAADVIAFHSARHGRSIARSVAAPYLREGQIEEALIYPLTTETTDHPGGYQGAIDDFYADCAVRLAAHLDAGRDVVVLCEGDPLFYGSYMHMHKRLAHRYVTEVVPGVTSVSGASAVLGRPLVERDEVLTVLPGTLPAPVLAERLAATDSAAVLKLGRTFAKVRDALAEAGRLDEAWYVERATTGQQRLAPLAEVDPDSVPYFSLALIPSPVNAAGPAPVRGETAPDAAGARGEVVVVGLGPAGRPWLTPEVQEALAGVDDLVGYGPYLDRVPPNPRQRRHPTDNRVEAERAAHALELAAAGSRVAVVSSGDPGVFAMASAVLEVACEPRFAHVPVRVLPGLTAAHAVASRAGAPLGHDYCVLSLSDLLKPWEIVAERISAAAKADLVLAIYNPASKSRTWQVAAARDLLLEHRVPETPVVVGRDVGGPRESMTITTLGELDPAAVDMRCLLLVGSSTTRVVERGDGGRVVFTPRRYPA</sequence>
<dbReference type="EMBL" id="BAAAVI010000023">
    <property type="protein sequence ID" value="GAA2875043.1"/>
    <property type="molecule type" value="Genomic_DNA"/>
</dbReference>
<comment type="pathway">
    <text evidence="1">Cofactor biosynthesis; adenosylcobalamin biosynthesis.</text>
</comment>
<gene>
    <name evidence="8" type="ORF">GCM10010517_35840</name>
</gene>
<evidence type="ECO:0000256" key="4">
    <source>
        <dbReference type="ARBA" id="ARBA00022603"/>
    </source>
</evidence>
<dbReference type="InterPro" id="IPR014776">
    <property type="entry name" value="4pyrrole_Mease_sub2"/>
</dbReference>
<accession>A0ABN3VYS2</accession>
<evidence type="ECO:0000256" key="3">
    <source>
        <dbReference type="ARBA" id="ARBA00022573"/>
    </source>
</evidence>
<evidence type="ECO:0000256" key="6">
    <source>
        <dbReference type="ARBA" id="ARBA00022691"/>
    </source>
</evidence>
<dbReference type="InterPro" id="IPR014777">
    <property type="entry name" value="4pyrrole_Mease_sub1"/>
</dbReference>
<dbReference type="InterPro" id="IPR012382">
    <property type="entry name" value="CobI/CbiL"/>
</dbReference>
<evidence type="ECO:0000313" key="9">
    <source>
        <dbReference type="Proteomes" id="UP001500831"/>
    </source>
</evidence>
<dbReference type="InterPro" id="IPR003043">
    <property type="entry name" value="Uropor_MeTrfase_CS"/>
</dbReference>
<name>A0ABN3VYS2_9ACTN</name>
<dbReference type="Pfam" id="PF00590">
    <property type="entry name" value="TP_methylase"/>
    <property type="match status" value="2"/>
</dbReference>
<feature type="domain" description="Tetrapyrrole methylase" evidence="7">
    <location>
        <begin position="4"/>
        <end position="218"/>
    </location>
</feature>
<evidence type="ECO:0000256" key="1">
    <source>
        <dbReference type="ARBA" id="ARBA00004953"/>
    </source>
</evidence>
<dbReference type="NCBIfam" id="TIGR01467">
    <property type="entry name" value="cobI_cbiL"/>
    <property type="match status" value="1"/>
</dbReference>
<dbReference type="SUPFAM" id="SSF53790">
    <property type="entry name" value="Tetrapyrrole methylase"/>
    <property type="match status" value="2"/>
</dbReference>
<dbReference type="Proteomes" id="UP001500831">
    <property type="component" value="Unassembled WGS sequence"/>
</dbReference>
<dbReference type="Gene3D" id="3.40.1010.10">
    <property type="entry name" value="Cobalt-precorrin-4 Transmethylase, Domain 1"/>
    <property type="match status" value="2"/>
</dbReference>
<feature type="domain" description="Tetrapyrrole methylase" evidence="7">
    <location>
        <begin position="261"/>
        <end position="468"/>
    </location>
</feature>
<proteinExistence type="inferred from homology"/>
<dbReference type="CDD" id="cd11646">
    <property type="entry name" value="Precorrin_3B_C17_MT"/>
    <property type="match status" value="1"/>
</dbReference>
<comment type="similarity">
    <text evidence="2">Belongs to the precorrin methyltransferase family.</text>
</comment>
<dbReference type="InterPro" id="IPR000878">
    <property type="entry name" value="4pyrrol_Mease"/>
</dbReference>
<dbReference type="PANTHER" id="PTHR47036:SF1">
    <property type="entry name" value="COBALT-FACTOR III C(17)-METHYLTRANSFERASE-RELATED"/>
    <property type="match status" value="1"/>
</dbReference>
<dbReference type="Gene3D" id="3.30.950.10">
    <property type="entry name" value="Methyltransferase, Cobalt-precorrin-4 Transmethylase, Domain 2"/>
    <property type="match status" value="2"/>
</dbReference>
<dbReference type="InterPro" id="IPR035996">
    <property type="entry name" value="4pyrrol_Methylase_sf"/>
</dbReference>
<dbReference type="CDD" id="cd11645">
    <property type="entry name" value="Precorrin_2_C20_MT"/>
    <property type="match status" value="1"/>
</dbReference>